<feature type="domain" description="STAS" evidence="2">
    <location>
        <begin position="1"/>
        <end position="62"/>
    </location>
</feature>
<reference evidence="3 4" key="1">
    <citation type="submission" date="2023-07" db="EMBL/GenBank/DDBJ databases">
        <title>Comparative genomics of wheat-associated soil bacteria to identify genetic determinants of phenazine resistance.</title>
        <authorList>
            <person name="Mouncey N."/>
        </authorList>
    </citation>
    <scope>NUCLEOTIDE SEQUENCE [LARGE SCALE GENOMIC DNA]</scope>
    <source>
        <strain evidence="3 4">W2I16</strain>
    </source>
</reference>
<keyword evidence="4" id="KW-1185">Reference proteome</keyword>
<dbReference type="InterPro" id="IPR036513">
    <property type="entry name" value="STAS_dom_sf"/>
</dbReference>
<organism evidence="3 4">
    <name type="scientific">Streptomyces turgidiscabies</name>
    <dbReference type="NCBI Taxonomy" id="85558"/>
    <lineage>
        <taxon>Bacteria</taxon>
        <taxon>Bacillati</taxon>
        <taxon>Actinomycetota</taxon>
        <taxon>Actinomycetes</taxon>
        <taxon>Kitasatosporales</taxon>
        <taxon>Streptomycetaceae</taxon>
        <taxon>Streptomyces</taxon>
    </lineage>
</organism>
<dbReference type="Gene3D" id="3.30.750.24">
    <property type="entry name" value="STAS domain"/>
    <property type="match status" value="1"/>
</dbReference>
<protein>
    <recommendedName>
        <fullName evidence="2">STAS domain-containing protein</fullName>
    </recommendedName>
</protein>
<evidence type="ECO:0000313" key="4">
    <source>
        <dbReference type="Proteomes" id="UP001223072"/>
    </source>
</evidence>
<feature type="region of interest" description="Disordered" evidence="1">
    <location>
        <begin position="56"/>
        <end position="90"/>
    </location>
</feature>
<evidence type="ECO:0000313" key="3">
    <source>
        <dbReference type="EMBL" id="MDQ0937072.1"/>
    </source>
</evidence>
<evidence type="ECO:0000256" key="1">
    <source>
        <dbReference type="SAM" id="MobiDB-lite"/>
    </source>
</evidence>
<dbReference type="SUPFAM" id="SSF52091">
    <property type="entry name" value="SpoIIaa-like"/>
    <property type="match status" value="1"/>
</dbReference>
<feature type="compositionally biased region" description="Basic and acidic residues" evidence="1">
    <location>
        <begin position="65"/>
        <end position="81"/>
    </location>
</feature>
<sequence length="137" mass="15001">MDATGALMLKDAVRKLNRRGIVVMCSGIRPGQHQVLDSVGLLELLRAEGHEYVTTPEAIRGARSPGDRRRPVRRTRPEGPGHGHRRGGFPVSTRAAVISPAATWARMSVMVFMNGWMRGAGYRPVGPYSSLREATAR</sequence>
<accession>A0ABU0RYM3</accession>
<dbReference type="Proteomes" id="UP001223072">
    <property type="component" value="Unassembled WGS sequence"/>
</dbReference>
<dbReference type="InterPro" id="IPR002645">
    <property type="entry name" value="STAS_dom"/>
</dbReference>
<comment type="caution">
    <text evidence="3">The sequence shown here is derived from an EMBL/GenBank/DDBJ whole genome shotgun (WGS) entry which is preliminary data.</text>
</comment>
<name>A0ABU0RYM3_9ACTN</name>
<dbReference type="PROSITE" id="PS50801">
    <property type="entry name" value="STAS"/>
    <property type="match status" value="1"/>
</dbReference>
<evidence type="ECO:0000259" key="2">
    <source>
        <dbReference type="PROSITE" id="PS50801"/>
    </source>
</evidence>
<dbReference type="EMBL" id="JAUSZS010000008">
    <property type="protein sequence ID" value="MDQ0937072.1"/>
    <property type="molecule type" value="Genomic_DNA"/>
</dbReference>
<gene>
    <name evidence="3" type="ORF">QFZ49_007047</name>
</gene>
<proteinExistence type="predicted"/>